<dbReference type="eggNOG" id="COG0616">
    <property type="taxonomic scope" value="Bacteria"/>
</dbReference>
<dbReference type="GO" id="GO:0008233">
    <property type="term" value="F:peptidase activity"/>
    <property type="evidence" value="ECO:0007669"/>
    <property type="project" value="InterPro"/>
</dbReference>
<dbReference type="Proteomes" id="UP000007364">
    <property type="component" value="Unassembled WGS sequence"/>
</dbReference>
<sequence length="400" mass="43517">MSENSKKTSSDKLTKAFKSNGINALYDDLEESDPEKYVVVLSIKSPIYKYNQACGPSGTKSKMAILERIKNDDVIVGVVLDIDSGGGQVYGTPEFHDYLLDYPKPIVTYTDGLMASAAYYIGASGDHIVANKRADAIGSIGAYAQFLDLQGYYEQKGAKLHTIYSSKSDEKNKSYREALKGNYDIYIKEDLDPVVDDFINDIKSARSNISDKVFKGATYNATTSLELGLIDEIGTLQTAIDKAFELSKSDTNTNTQETMANTAKKRERIQSVLGLTDPLASTDNGSYLNDQQLDSIESHLQSQVESISTAQSAQTTAESNLTNAQNDISGISTALDNAIKASGLEVAENATSIQKVTALQNHILQLGKQPGETHTTVKNSEEEGVAHAYVDFNSSIYQNN</sequence>
<evidence type="ECO:0000256" key="1">
    <source>
        <dbReference type="ARBA" id="ARBA00008683"/>
    </source>
</evidence>
<protein>
    <submittedName>
        <fullName evidence="3">Peptidase S49</fullName>
    </submittedName>
</protein>
<dbReference type="PANTHER" id="PTHR42987">
    <property type="entry name" value="PEPTIDASE S49"/>
    <property type="match status" value="1"/>
</dbReference>
<dbReference type="PANTHER" id="PTHR42987:SF4">
    <property type="entry name" value="PROTEASE SOHB-RELATED"/>
    <property type="match status" value="1"/>
</dbReference>
<organism evidence="3 4">
    <name type="scientific">Galbibacter marinus</name>
    <dbReference type="NCBI Taxonomy" id="555500"/>
    <lineage>
        <taxon>Bacteria</taxon>
        <taxon>Pseudomonadati</taxon>
        <taxon>Bacteroidota</taxon>
        <taxon>Flavobacteriia</taxon>
        <taxon>Flavobacteriales</taxon>
        <taxon>Flavobacteriaceae</taxon>
        <taxon>Galbibacter</taxon>
    </lineage>
</organism>
<dbReference type="MEROPS" id="S49.003"/>
<comment type="caution">
    <text evidence="3">The sequence shown here is derived from an EMBL/GenBank/DDBJ whole genome shotgun (WGS) entry which is preliminary data.</text>
</comment>
<dbReference type="Pfam" id="PF01343">
    <property type="entry name" value="Peptidase_S49"/>
    <property type="match status" value="1"/>
</dbReference>
<proteinExistence type="inferred from homology"/>
<gene>
    <name evidence="3" type="ORF">I215_01823</name>
</gene>
<dbReference type="GO" id="GO:0006508">
    <property type="term" value="P:proteolysis"/>
    <property type="evidence" value="ECO:0007669"/>
    <property type="project" value="InterPro"/>
</dbReference>
<feature type="domain" description="Peptidase S49" evidence="2">
    <location>
        <begin position="103"/>
        <end position="247"/>
    </location>
</feature>
<dbReference type="InterPro" id="IPR002142">
    <property type="entry name" value="Peptidase_S49"/>
</dbReference>
<dbReference type="EMBL" id="AMSG01000002">
    <property type="protein sequence ID" value="EKF56221.1"/>
    <property type="molecule type" value="Genomic_DNA"/>
</dbReference>
<comment type="similarity">
    <text evidence="1">Belongs to the peptidase S49 family.</text>
</comment>
<keyword evidence="4" id="KW-1185">Reference proteome</keyword>
<accession>K2Q5Z4</accession>
<name>K2Q5Z4_9FLAO</name>
<dbReference type="Gene3D" id="3.90.226.10">
    <property type="entry name" value="2-enoyl-CoA Hydratase, Chain A, domain 1"/>
    <property type="match status" value="1"/>
</dbReference>
<evidence type="ECO:0000313" key="3">
    <source>
        <dbReference type="EMBL" id="EKF56221.1"/>
    </source>
</evidence>
<dbReference type="AlphaFoldDB" id="K2Q5Z4"/>
<reference evidence="3 4" key="1">
    <citation type="journal article" date="2012" name="J. Bacteriol.">
        <title>Genome Sequence of Galbibacter marinum Type Strain ck-I2-15.</title>
        <authorList>
            <person name="Lai Q."/>
            <person name="Li C."/>
            <person name="Shao Z."/>
        </authorList>
    </citation>
    <scope>NUCLEOTIDE SEQUENCE [LARGE SCALE GENOMIC DNA]</scope>
    <source>
        <strain evidence="4">ck-I2-15</strain>
    </source>
</reference>
<dbReference type="SUPFAM" id="SSF52096">
    <property type="entry name" value="ClpP/crotonase"/>
    <property type="match status" value="1"/>
</dbReference>
<evidence type="ECO:0000313" key="4">
    <source>
        <dbReference type="Proteomes" id="UP000007364"/>
    </source>
</evidence>
<evidence type="ECO:0000259" key="2">
    <source>
        <dbReference type="Pfam" id="PF01343"/>
    </source>
</evidence>
<dbReference type="STRING" id="555500.I215_01823"/>
<dbReference type="InterPro" id="IPR029045">
    <property type="entry name" value="ClpP/crotonase-like_dom_sf"/>
</dbReference>
<dbReference type="PATRIC" id="fig|555500.3.peg.379"/>